<dbReference type="VEuPathDB" id="VectorBase:LOC119164588"/>
<gene>
    <name evidence="1" type="ORF">HPB51_002092</name>
</gene>
<proteinExistence type="predicted"/>
<dbReference type="Proteomes" id="UP000821866">
    <property type="component" value="Chromosome 3"/>
</dbReference>
<dbReference type="AlphaFoldDB" id="A0A9J6E583"/>
<dbReference type="EMBL" id="JABSTU010000005">
    <property type="protein sequence ID" value="KAH8029639.1"/>
    <property type="molecule type" value="Genomic_DNA"/>
</dbReference>
<evidence type="ECO:0000313" key="1">
    <source>
        <dbReference type="EMBL" id="KAH8029639.1"/>
    </source>
</evidence>
<reference evidence="1" key="1">
    <citation type="journal article" date="2020" name="Cell">
        <title>Large-Scale Comparative Analyses of Tick Genomes Elucidate Their Genetic Diversity and Vector Capacities.</title>
        <authorList>
            <consortium name="Tick Genome and Microbiome Consortium (TIGMIC)"/>
            <person name="Jia N."/>
            <person name="Wang J."/>
            <person name="Shi W."/>
            <person name="Du L."/>
            <person name="Sun Y."/>
            <person name="Zhan W."/>
            <person name="Jiang J.F."/>
            <person name="Wang Q."/>
            <person name="Zhang B."/>
            <person name="Ji P."/>
            <person name="Bell-Sakyi L."/>
            <person name="Cui X.M."/>
            <person name="Yuan T.T."/>
            <person name="Jiang B.G."/>
            <person name="Yang W.F."/>
            <person name="Lam T.T."/>
            <person name="Chang Q.C."/>
            <person name="Ding S.J."/>
            <person name="Wang X.J."/>
            <person name="Zhu J.G."/>
            <person name="Ruan X.D."/>
            <person name="Zhao L."/>
            <person name="Wei J.T."/>
            <person name="Ye R.Z."/>
            <person name="Que T.C."/>
            <person name="Du C.H."/>
            <person name="Zhou Y.H."/>
            <person name="Cheng J.X."/>
            <person name="Dai P.F."/>
            <person name="Guo W.B."/>
            <person name="Han X.H."/>
            <person name="Huang E.J."/>
            <person name="Li L.F."/>
            <person name="Wei W."/>
            <person name="Gao Y.C."/>
            <person name="Liu J.Z."/>
            <person name="Shao H.Z."/>
            <person name="Wang X."/>
            <person name="Wang C.C."/>
            <person name="Yang T.C."/>
            <person name="Huo Q.B."/>
            <person name="Li W."/>
            <person name="Chen H.Y."/>
            <person name="Chen S.E."/>
            <person name="Zhou L.G."/>
            <person name="Ni X.B."/>
            <person name="Tian J.H."/>
            <person name="Sheng Y."/>
            <person name="Liu T."/>
            <person name="Pan Y.S."/>
            <person name="Xia L.Y."/>
            <person name="Li J."/>
            <person name="Zhao F."/>
            <person name="Cao W.C."/>
        </authorList>
    </citation>
    <scope>NUCLEOTIDE SEQUENCE</scope>
    <source>
        <strain evidence="1">Rmic-2018</strain>
    </source>
</reference>
<keyword evidence="2" id="KW-1185">Reference proteome</keyword>
<reference evidence="1" key="2">
    <citation type="submission" date="2021-09" db="EMBL/GenBank/DDBJ databases">
        <authorList>
            <person name="Jia N."/>
            <person name="Wang J."/>
            <person name="Shi W."/>
            <person name="Du L."/>
            <person name="Sun Y."/>
            <person name="Zhan W."/>
            <person name="Jiang J."/>
            <person name="Wang Q."/>
            <person name="Zhang B."/>
            <person name="Ji P."/>
            <person name="Sakyi L.B."/>
            <person name="Cui X."/>
            <person name="Yuan T."/>
            <person name="Jiang B."/>
            <person name="Yang W."/>
            <person name="Lam T.T.-Y."/>
            <person name="Chang Q."/>
            <person name="Ding S."/>
            <person name="Wang X."/>
            <person name="Zhu J."/>
            <person name="Ruan X."/>
            <person name="Zhao L."/>
            <person name="Wei J."/>
            <person name="Que T."/>
            <person name="Du C."/>
            <person name="Cheng J."/>
            <person name="Dai P."/>
            <person name="Han X."/>
            <person name="Huang E."/>
            <person name="Gao Y."/>
            <person name="Liu J."/>
            <person name="Shao H."/>
            <person name="Ye R."/>
            <person name="Li L."/>
            <person name="Wei W."/>
            <person name="Wang X."/>
            <person name="Wang C."/>
            <person name="Huo Q."/>
            <person name="Li W."/>
            <person name="Guo W."/>
            <person name="Chen H."/>
            <person name="Chen S."/>
            <person name="Zhou L."/>
            <person name="Zhou L."/>
            <person name="Ni X."/>
            <person name="Tian J."/>
            <person name="Zhou Y."/>
            <person name="Sheng Y."/>
            <person name="Liu T."/>
            <person name="Pan Y."/>
            <person name="Xia L."/>
            <person name="Li J."/>
            <person name="Zhao F."/>
            <person name="Cao W."/>
        </authorList>
    </citation>
    <scope>NUCLEOTIDE SEQUENCE</scope>
    <source>
        <strain evidence="1">Rmic-2018</strain>
        <tissue evidence="1">Larvae</tissue>
    </source>
</reference>
<organism evidence="1 2">
    <name type="scientific">Rhipicephalus microplus</name>
    <name type="common">Cattle tick</name>
    <name type="synonym">Boophilus microplus</name>
    <dbReference type="NCBI Taxonomy" id="6941"/>
    <lineage>
        <taxon>Eukaryota</taxon>
        <taxon>Metazoa</taxon>
        <taxon>Ecdysozoa</taxon>
        <taxon>Arthropoda</taxon>
        <taxon>Chelicerata</taxon>
        <taxon>Arachnida</taxon>
        <taxon>Acari</taxon>
        <taxon>Parasitiformes</taxon>
        <taxon>Ixodida</taxon>
        <taxon>Ixodoidea</taxon>
        <taxon>Ixodidae</taxon>
        <taxon>Rhipicephalinae</taxon>
        <taxon>Rhipicephalus</taxon>
        <taxon>Boophilus</taxon>
    </lineage>
</organism>
<accession>A0A9J6E583</accession>
<sequence>MSRPYPTTCEASAFKLGLMLACANYGVRDAARFNVLTGQSQVHEPEVFIKEDSTITRLFNSSGVPHEDCGGLIQPAFPFFNGWKRGRLAFFAYEWCVPRGEGFLILPSCFEQGGGFDEAAVYLLSLLPWPWGNMSIVLETGVKGDPTPRKQMYTWYGATTIVPGALCINVVLNQCCIVDREYGEPPLAQYPTMGPTAVEFWPPFSPIPVNFEAGQDHFVPASAFAASWALGYDVGTISSVLAKIEVHGLFDNVGRWVLEAPLFAMSHAGIMATEKVQMLDTPAEEGHGKSLLPTIPTNMDDADDVPLLYRCWAAPGYSIGHIPKNAVCADVLLPPDGQITLPYIPTLSAVNSGLWRFDSPFASTAISVDDPLLAAIQFVASEQLFVGWHIFHSALGIATDSMQFIFSGQGIGGGEDKYFRGLFGYGCGETPGLSNLVQRAVTKIVNGPVLTTVTGVPLPFRLFPQRNWESQVLDFTNAVRITKACPTPMTDIVVFKYSTDVPKEFLPFLVSDATLGNKDTFDAELRELPLFHGLPDYGCIGPFLYEGGGPDCRRVRKDDVVEVSARSLWQNRLMHSQSMYELRDYVTGNPVAGAPVAGEAPIEIPRGHDEWADCSFDFGTKMTPYPFFSTVWSGWMDSATHHVLALQQNAEQSAWHRLLASGVGSKASGVRFLF</sequence>
<name>A0A9J6E583_RHIMP</name>
<protein>
    <submittedName>
        <fullName evidence="1">Uncharacterized protein</fullName>
    </submittedName>
</protein>
<evidence type="ECO:0000313" key="2">
    <source>
        <dbReference type="Proteomes" id="UP000821866"/>
    </source>
</evidence>
<comment type="caution">
    <text evidence="1">The sequence shown here is derived from an EMBL/GenBank/DDBJ whole genome shotgun (WGS) entry which is preliminary data.</text>
</comment>